<feature type="compositionally biased region" description="Low complexity" evidence="1">
    <location>
        <begin position="255"/>
        <end position="275"/>
    </location>
</feature>
<evidence type="ECO:0000256" key="2">
    <source>
        <dbReference type="SAM" id="Phobius"/>
    </source>
</evidence>
<name>A0A9Q0BSC6_9MUSC</name>
<dbReference type="AlphaFoldDB" id="A0A9Q0BSC6"/>
<evidence type="ECO:0000256" key="1">
    <source>
        <dbReference type="SAM" id="MobiDB-lite"/>
    </source>
</evidence>
<dbReference type="EMBL" id="JAMKOV010000002">
    <property type="protein sequence ID" value="KAI8042396.1"/>
    <property type="molecule type" value="Genomic_DNA"/>
</dbReference>
<comment type="caution">
    <text evidence="3">The sequence shown here is derived from an EMBL/GenBank/DDBJ whole genome shotgun (WGS) entry which is preliminary data.</text>
</comment>
<feature type="transmembrane region" description="Helical" evidence="2">
    <location>
        <begin position="32"/>
        <end position="53"/>
    </location>
</feature>
<gene>
    <name evidence="3" type="ORF">M5D96_003709</name>
</gene>
<keyword evidence="2" id="KW-1133">Transmembrane helix</keyword>
<feature type="transmembrane region" description="Helical" evidence="2">
    <location>
        <begin position="214"/>
        <end position="237"/>
    </location>
</feature>
<reference evidence="3" key="1">
    <citation type="journal article" date="2023" name="Genome Biol. Evol.">
        <title>Long-read-based Genome Assembly of Drosophila gunungcola Reveals Fewer Chemosensory Genes in Flower-breeding Species.</title>
        <authorList>
            <person name="Negi A."/>
            <person name="Liao B.Y."/>
            <person name="Yeh S.D."/>
        </authorList>
    </citation>
    <scope>NUCLEOTIDE SEQUENCE</scope>
    <source>
        <strain evidence="3">Sukarami</strain>
    </source>
</reference>
<accession>A0A9Q0BSC6</accession>
<feature type="region of interest" description="Disordered" evidence="1">
    <location>
        <begin position="251"/>
        <end position="275"/>
    </location>
</feature>
<feature type="transmembrane region" description="Helical" evidence="2">
    <location>
        <begin position="122"/>
        <end position="139"/>
    </location>
</feature>
<keyword evidence="4" id="KW-1185">Reference proteome</keyword>
<feature type="transmembrane region" description="Helical" evidence="2">
    <location>
        <begin position="59"/>
        <end position="84"/>
    </location>
</feature>
<keyword evidence="2" id="KW-0472">Membrane</keyword>
<keyword evidence="2" id="KW-0812">Transmembrane</keyword>
<evidence type="ECO:0000313" key="3">
    <source>
        <dbReference type="EMBL" id="KAI8042396.1"/>
    </source>
</evidence>
<protein>
    <submittedName>
        <fullName evidence="3">Uncharacterized protein</fullName>
    </submittedName>
</protein>
<feature type="transmembrane region" description="Helical" evidence="2">
    <location>
        <begin position="96"/>
        <end position="116"/>
    </location>
</feature>
<evidence type="ECO:0000313" key="4">
    <source>
        <dbReference type="Proteomes" id="UP001059596"/>
    </source>
</evidence>
<feature type="transmembrane region" description="Helical" evidence="2">
    <location>
        <begin position="177"/>
        <end position="202"/>
    </location>
</feature>
<organism evidence="3 4">
    <name type="scientific">Drosophila gunungcola</name>
    <name type="common">fruit fly</name>
    <dbReference type="NCBI Taxonomy" id="103775"/>
    <lineage>
        <taxon>Eukaryota</taxon>
        <taxon>Metazoa</taxon>
        <taxon>Ecdysozoa</taxon>
        <taxon>Arthropoda</taxon>
        <taxon>Hexapoda</taxon>
        <taxon>Insecta</taxon>
        <taxon>Pterygota</taxon>
        <taxon>Neoptera</taxon>
        <taxon>Endopterygota</taxon>
        <taxon>Diptera</taxon>
        <taxon>Brachycera</taxon>
        <taxon>Muscomorpha</taxon>
        <taxon>Ephydroidea</taxon>
        <taxon>Drosophilidae</taxon>
        <taxon>Drosophila</taxon>
        <taxon>Sophophora</taxon>
    </lineage>
</organism>
<sequence>MCCFFNIACCTRPRQENPFANPRVKRRFIWRVLLLLDISLIVSLLPLVLFWSYPPLHLYIIEVAFFFAVPALLAFIIVQAILCFAIKIFRHKIFRISFFIVWIIVHSILISASAIWYHPLTVLVPCGTMAFVILAMIVYSKFAPWQIGQKIPVAYLFAVGLVMIIHAILFFCFQEFLLYVLLNFVLVLVLTVVVLVDIELIVRDKTRHKFGKHEYILASMIVFRDVIWIVIIIIIVLTASRRCNCLSGGDTGDNSTVESTSKSSTVVSSSSEFSS</sequence>
<feature type="transmembrane region" description="Helical" evidence="2">
    <location>
        <begin position="151"/>
        <end position="171"/>
    </location>
</feature>
<dbReference type="OrthoDB" id="7872461at2759"/>
<proteinExistence type="predicted"/>
<dbReference type="Proteomes" id="UP001059596">
    <property type="component" value="Unassembled WGS sequence"/>
</dbReference>